<protein>
    <recommendedName>
        <fullName evidence="2">FCP1 homology domain-containing protein</fullName>
    </recommendedName>
</protein>
<name>A0A0F9LPN0_9ZZZZ</name>
<proteinExistence type="predicted"/>
<reference evidence="1" key="1">
    <citation type="journal article" date="2015" name="Nature">
        <title>Complex archaea that bridge the gap between prokaryotes and eukaryotes.</title>
        <authorList>
            <person name="Spang A."/>
            <person name="Saw J.H."/>
            <person name="Jorgensen S.L."/>
            <person name="Zaremba-Niedzwiedzka K."/>
            <person name="Martijn J."/>
            <person name="Lind A.E."/>
            <person name="van Eijk R."/>
            <person name="Schleper C."/>
            <person name="Guy L."/>
            <person name="Ettema T.J."/>
        </authorList>
    </citation>
    <scope>NUCLEOTIDE SEQUENCE</scope>
</reference>
<evidence type="ECO:0008006" key="2">
    <source>
        <dbReference type="Google" id="ProtNLM"/>
    </source>
</evidence>
<organism evidence="1">
    <name type="scientific">marine sediment metagenome</name>
    <dbReference type="NCBI Taxonomy" id="412755"/>
    <lineage>
        <taxon>unclassified sequences</taxon>
        <taxon>metagenomes</taxon>
        <taxon>ecological metagenomes</taxon>
    </lineage>
</organism>
<dbReference type="AlphaFoldDB" id="A0A0F9LPN0"/>
<evidence type="ECO:0000313" key="1">
    <source>
        <dbReference type="EMBL" id="KKM50049.1"/>
    </source>
</evidence>
<sequence length="199" mass="24090">MFKLDWKEIHIFDIDGCIFPAKNGKGIHIMPTEFQSKTSREEIKNRMDKVELFPSFINFYKFVVNNIKHIKFYYITGRNKKNFQIITIEQLSILNTKNNRDTLIFFPDNIILTGKSYYKFKICHIIKIILENNGNSKINIYDDRFEYFDILKERLKDMKINNVDYHKVITPEYFWNIRYEEYNNLINIKQNSIKSDKND</sequence>
<accession>A0A0F9LPN0</accession>
<comment type="caution">
    <text evidence="1">The sequence shown here is derived from an EMBL/GenBank/DDBJ whole genome shotgun (WGS) entry which is preliminary data.</text>
</comment>
<gene>
    <name evidence="1" type="ORF">LCGC14_1556440</name>
</gene>
<dbReference type="EMBL" id="LAZR01011969">
    <property type="protein sequence ID" value="KKM50049.1"/>
    <property type="molecule type" value="Genomic_DNA"/>
</dbReference>